<reference evidence="1 2" key="1">
    <citation type="submission" date="2018-07" db="EMBL/GenBank/DDBJ databases">
        <title>Genome sequence of Roseomonas fauriae ATCC 49958.</title>
        <authorList>
            <person name="Sant'Anna F.H."/>
            <person name="Baldani J.I."/>
            <person name="Zilli J.E."/>
            <person name="Reis V.M."/>
            <person name="Hartmann A."/>
            <person name="Cruz L."/>
            <person name="de Souza E.M."/>
            <person name="de Oliveira Pedrosa F."/>
            <person name="Passaglia L.M.P."/>
        </authorList>
    </citation>
    <scope>NUCLEOTIDE SEQUENCE [LARGE SCALE GENOMIC DNA]</scope>
    <source>
        <strain evidence="1 2">ATCC 49958</strain>
    </source>
</reference>
<gene>
    <name evidence="1" type="ORF">DS837_30730</name>
</gene>
<dbReference type="AlphaFoldDB" id="A0A6L3AR51"/>
<protein>
    <submittedName>
        <fullName evidence="1">Uncharacterized protein</fullName>
    </submittedName>
</protein>
<sequence length="480" mass="52326">MAHDPLWHLTLETGHGSLIRPETKSSLPKILRALKPLADRGSVEHGDWTFAAVPVPGGFRFDAGVRGWNGPLVTGYVATKGGGEAVWRQMAADRRSLGFPDVACPRPTVEPWLSAMFRANTLESMLLTDPVAQDRFHEALRAVAVWEQGVAWALLQYGRALATDAPLATPLAAEALDSDPTHKVMRETAARDVRRAVEVGANGTADLQRREAPKLSGTFASAVVAEGTRKGASDAARVVASVIRSCARLSLDALLIDQADALKIDWNILCGGWGQLLRLPHDPVWLEAKPIECAFAQEAGPQFVAERTGYLVCSESEGFSITYAFCYDGTTIVMPGRILVSPEGVTVEAPDRRSGELLTPMADSIAERVIQVFLLLNARNAPVEVGDAEDVSKLNRKRAQMGRPPVLSTAPVRWDLSRIERRAKRQGEAFGPEQRRQAVAALVRGHVKVRKTGAFWWSPYVRSGIGPDPRETGRDYVVRP</sequence>
<dbReference type="Proteomes" id="UP000476837">
    <property type="component" value="Unassembled WGS sequence"/>
</dbReference>
<proteinExistence type="predicted"/>
<dbReference type="EMBL" id="QOKV01000044">
    <property type="protein sequence ID" value="KAA0676536.1"/>
    <property type="molecule type" value="Genomic_DNA"/>
</dbReference>
<evidence type="ECO:0000313" key="2">
    <source>
        <dbReference type="Proteomes" id="UP000476837"/>
    </source>
</evidence>
<dbReference type="RefSeq" id="WP_149168252.1">
    <property type="nucleotide sequence ID" value="NZ_QOKV01000044.1"/>
</dbReference>
<name>A0A6L3AR51_AZOBR</name>
<accession>A0A6L3AR51</accession>
<comment type="caution">
    <text evidence="1">The sequence shown here is derived from an EMBL/GenBank/DDBJ whole genome shotgun (WGS) entry which is preliminary data.</text>
</comment>
<evidence type="ECO:0000313" key="1">
    <source>
        <dbReference type="EMBL" id="KAA0676536.1"/>
    </source>
</evidence>
<organism evidence="1 2">
    <name type="scientific">Azospirillum brasilense</name>
    <dbReference type="NCBI Taxonomy" id="192"/>
    <lineage>
        <taxon>Bacteria</taxon>
        <taxon>Pseudomonadati</taxon>
        <taxon>Pseudomonadota</taxon>
        <taxon>Alphaproteobacteria</taxon>
        <taxon>Rhodospirillales</taxon>
        <taxon>Azospirillaceae</taxon>
        <taxon>Azospirillum</taxon>
    </lineage>
</organism>